<dbReference type="GO" id="GO:0009986">
    <property type="term" value="C:cell surface"/>
    <property type="evidence" value="ECO:0007669"/>
    <property type="project" value="InterPro"/>
</dbReference>
<comment type="subcellular location">
    <subcellularLocation>
        <location evidence="1">Secreted</location>
    </subcellularLocation>
</comment>
<dbReference type="Pfam" id="PF01060">
    <property type="entry name" value="TTR-52"/>
    <property type="match status" value="1"/>
</dbReference>
<evidence type="ECO:0000256" key="4">
    <source>
        <dbReference type="ARBA" id="ARBA00022729"/>
    </source>
</evidence>
<organism evidence="5 6">
    <name type="scientific">Trichostrongylus colubriformis</name>
    <name type="common">Black scour worm</name>
    <dbReference type="NCBI Taxonomy" id="6319"/>
    <lineage>
        <taxon>Eukaryota</taxon>
        <taxon>Metazoa</taxon>
        <taxon>Ecdysozoa</taxon>
        <taxon>Nematoda</taxon>
        <taxon>Chromadorea</taxon>
        <taxon>Rhabditida</taxon>
        <taxon>Rhabditina</taxon>
        <taxon>Rhabditomorpha</taxon>
        <taxon>Strongyloidea</taxon>
        <taxon>Trichostrongylidae</taxon>
        <taxon>Trichostrongylus</taxon>
    </lineage>
</organism>
<protein>
    <submittedName>
        <fullName evidence="5">Transthyretin protein 5</fullName>
    </submittedName>
</protein>
<dbReference type="InterPro" id="IPR038479">
    <property type="entry name" value="Transthyretin-like_sf"/>
</dbReference>
<comment type="similarity">
    <text evidence="2">Belongs to the nematode transthyretin-like family.</text>
</comment>
<dbReference type="AlphaFoldDB" id="A0AAN8FVV4"/>
<dbReference type="Proteomes" id="UP001331761">
    <property type="component" value="Unassembled WGS sequence"/>
</dbReference>
<evidence type="ECO:0000313" key="5">
    <source>
        <dbReference type="EMBL" id="KAK5985215.1"/>
    </source>
</evidence>
<sequence length="113" mass="12505">MEQMGIGDHDCVEGFHMHPTFVLILALLPLCDGLFGLGRLQSVAVEGTLQCDGVPASKVKVKLYDKEIFLDKKLDEGKTDQYGKFHLSGSKREFTSIDPKLNIYHKCGYSGVS</sequence>
<keyword evidence="3" id="KW-0964">Secreted</keyword>
<evidence type="ECO:0000313" key="6">
    <source>
        <dbReference type="Proteomes" id="UP001331761"/>
    </source>
</evidence>
<keyword evidence="4" id="KW-0732">Signal</keyword>
<evidence type="ECO:0000256" key="1">
    <source>
        <dbReference type="ARBA" id="ARBA00004613"/>
    </source>
</evidence>
<dbReference type="GO" id="GO:0005576">
    <property type="term" value="C:extracellular region"/>
    <property type="evidence" value="ECO:0007669"/>
    <property type="project" value="UniProtKB-SubCell"/>
</dbReference>
<name>A0AAN8FVV4_TRICO</name>
<comment type="caution">
    <text evidence="5">The sequence shown here is derived from an EMBL/GenBank/DDBJ whole genome shotgun (WGS) entry which is preliminary data.</text>
</comment>
<dbReference type="EMBL" id="WIXE01001961">
    <property type="protein sequence ID" value="KAK5985215.1"/>
    <property type="molecule type" value="Genomic_DNA"/>
</dbReference>
<evidence type="ECO:0000256" key="3">
    <source>
        <dbReference type="ARBA" id="ARBA00022525"/>
    </source>
</evidence>
<proteinExistence type="inferred from homology"/>
<evidence type="ECO:0000256" key="2">
    <source>
        <dbReference type="ARBA" id="ARBA00010112"/>
    </source>
</evidence>
<accession>A0AAN8FVV4</accession>
<reference evidence="5 6" key="1">
    <citation type="submission" date="2019-10" db="EMBL/GenBank/DDBJ databases">
        <title>Assembly and Annotation for the nematode Trichostrongylus colubriformis.</title>
        <authorList>
            <person name="Martin J."/>
        </authorList>
    </citation>
    <scope>NUCLEOTIDE SEQUENCE [LARGE SCALE GENOMIC DNA]</scope>
    <source>
        <strain evidence="5">G859</strain>
        <tissue evidence="5">Whole worm</tissue>
    </source>
</reference>
<keyword evidence="6" id="KW-1185">Reference proteome</keyword>
<dbReference type="InterPro" id="IPR001534">
    <property type="entry name" value="Transthyretin-like"/>
</dbReference>
<dbReference type="PANTHER" id="PTHR21700">
    <property type="entry name" value="TRANSTHYRETIN-LIKE FAMILY PROTEIN-RELATED"/>
    <property type="match status" value="1"/>
</dbReference>
<dbReference type="Gene3D" id="2.60.40.3330">
    <property type="match status" value="1"/>
</dbReference>
<feature type="non-terminal residue" evidence="5">
    <location>
        <position position="113"/>
    </location>
</feature>
<gene>
    <name evidence="5" type="ORF">GCK32_003163</name>
</gene>